<evidence type="ECO:0000256" key="1">
    <source>
        <dbReference type="SAM" id="MobiDB-lite"/>
    </source>
</evidence>
<accession>A0A6J4U8N3</accession>
<sequence>MMQVLRRHFNRPAPERRDRRDWVRGVLAKLDGGSRIAAVAALATGFLPTDGPPCPESRPTRRSHGHSSAMHARLPGGMGNPIGQSCPCPSRPRTACWVHGTDGQGR</sequence>
<proteinExistence type="predicted"/>
<feature type="region of interest" description="Disordered" evidence="1">
    <location>
        <begin position="48"/>
        <end position="78"/>
    </location>
</feature>
<gene>
    <name evidence="2" type="ORF">AVDCRST_MAG19-144</name>
</gene>
<organism evidence="2">
    <name type="scientific">uncultured Thermomicrobiales bacterium</name>
    <dbReference type="NCBI Taxonomy" id="1645740"/>
    <lineage>
        <taxon>Bacteria</taxon>
        <taxon>Pseudomonadati</taxon>
        <taxon>Thermomicrobiota</taxon>
        <taxon>Thermomicrobia</taxon>
        <taxon>Thermomicrobiales</taxon>
        <taxon>environmental samples</taxon>
    </lineage>
</organism>
<evidence type="ECO:0000313" key="2">
    <source>
        <dbReference type="EMBL" id="CAA9544002.1"/>
    </source>
</evidence>
<name>A0A6J4U8N3_9BACT</name>
<dbReference type="AlphaFoldDB" id="A0A6J4U8N3"/>
<reference evidence="2" key="1">
    <citation type="submission" date="2020-02" db="EMBL/GenBank/DDBJ databases">
        <authorList>
            <person name="Meier V. D."/>
        </authorList>
    </citation>
    <scope>NUCLEOTIDE SEQUENCE</scope>
    <source>
        <strain evidence="2">AVDCRST_MAG19</strain>
    </source>
</reference>
<dbReference type="EMBL" id="CADCWL010000008">
    <property type="protein sequence ID" value="CAA9544002.1"/>
    <property type="molecule type" value="Genomic_DNA"/>
</dbReference>
<protein>
    <submittedName>
        <fullName evidence="2">Uncharacterized protein</fullName>
    </submittedName>
</protein>